<evidence type="ECO:0000256" key="2">
    <source>
        <dbReference type="ARBA" id="ARBA00022801"/>
    </source>
</evidence>
<evidence type="ECO:0000256" key="3">
    <source>
        <dbReference type="ARBA" id="ARBA00023004"/>
    </source>
</evidence>
<dbReference type="EMBL" id="JACJVP010000011">
    <property type="protein sequence ID" value="MBB6670713.1"/>
    <property type="molecule type" value="Genomic_DNA"/>
</dbReference>
<dbReference type="InterPro" id="IPR050884">
    <property type="entry name" value="CNP_phosphodiesterase-III"/>
</dbReference>
<dbReference type="SUPFAM" id="SSF56300">
    <property type="entry name" value="Metallo-dependent phosphatases"/>
    <property type="match status" value="1"/>
</dbReference>
<dbReference type="InterPro" id="IPR029052">
    <property type="entry name" value="Metallo-depent_PP-like"/>
</dbReference>
<evidence type="ECO:0000313" key="7">
    <source>
        <dbReference type="Proteomes" id="UP000547209"/>
    </source>
</evidence>
<reference evidence="6 7" key="1">
    <citation type="submission" date="2020-08" db="EMBL/GenBank/DDBJ databases">
        <title>Cohnella phylogeny.</title>
        <authorList>
            <person name="Dunlap C."/>
        </authorList>
    </citation>
    <scope>NUCLEOTIDE SEQUENCE [LARGE SCALE GENOMIC DNA]</scope>
    <source>
        <strain evidence="6 7">DSM 28246</strain>
    </source>
</reference>
<gene>
    <name evidence="6" type="ORF">H7C19_08420</name>
</gene>
<dbReference type="Pfam" id="PF00149">
    <property type="entry name" value="Metallophos"/>
    <property type="match status" value="1"/>
</dbReference>
<keyword evidence="7" id="KW-1185">Reference proteome</keyword>
<evidence type="ECO:0000259" key="5">
    <source>
        <dbReference type="Pfam" id="PF00149"/>
    </source>
</evidence>
<accession>A0A7X0RND6</accession>
<dbReference type="RefSeq" id="WP_185142200.1">
    <property type="nucleotide sequence ID" value="NZ_JACJVP010000011.1"/>
</dbReference>
<evidence type="ECO:0000256" key="1">
    <source>
        <dbReference type="ARBA" id="ARBA00022723"/>
    </source>
</evidence>
<sequence>MKLALIGDLHYPYRLFDRAEAEEARDSFYEAALAAFLSIEADYHISLGDLTHEGEAEAFEAVFSFARRRHPGRRLRHVLGNHDTFSLPKSDIRSRTGMPRYEAIEAEEARLLFLDTARDADRGNWGGTLDGEQLDWLSLRLSGDDRKPLLIFAHHPVPGTTARSGEEMLGLDAEPGRALLSLLERRPGPAVYMNGHNHVQSLVRRGRLHFFQAASVLDVPVAWLLTVDADGLLAESVPLLPEHPAERVRAWTAVISRSMDDYLRHPHAEGGGFPAEWRVAWAETDAAAVAEGGAR</sequence>
<evidence type="ECO:0000256" key="4">
    <source>
        <dbReference type="ARBA" id="ARBA00025742"/>
    </source>
</evidence>
<name>A0A7X0RND6_9BACL</name>
<feature type="domain" description="Calcineurin-like phosphoesterase" evidence="5">
    <location>
        <begin position="1"/>
        <end position="199"/>
    </location>
</feature>
<dbReference type="PANTHER" id="PTHR42988:SF2">
    <property type="entry name" value="CYCLIC NUCLEOTIDE PHOSPHODIESTERASE CBUA0032-RELATED"/>
    <property type="match status" value="1"/>
</dbReference>
<protein>
    <submittedName>
        <fullName evidence="6">Metallophosphoesterase</fullName>
    </submittedName>
</protein>
<dbReference type="PANTHER" id="PTHR42988">
    <property type="entry name" value="PHOSPHOHYDROLASE"/>
    <property type="match status" value="1"/>
</dbReference>
<dbReference type="AlphaFoldDB" id="A0A7X0RND6"/>
<keyword evidence="1" id="KW-0479">Metal-binding</keyword>
<dbReference type="GO" id="GO:0016787">
    <property type="term" value="F:hydrolase activity"/>
    <property type="evidence" value="ECO:0007669"/>
    <property type="project" value="UniProtKB-KW"/>
</dbReference>
<comment type="similarity">
    <text evidence="4">Belongs to the cyclic nucleotide phosphodiesterase class-III family.</text>
</comment>
<comment type="caution">
    <text evidence="6">The sequence shown here is derived from an EMBL/GenBank/DDBJ whole genome shotgun (WGS) entry which is preliminary data.</text>
</comment>
<dbReference type="GO" id="GO:0046872">
    <property type="term" value="F:metal ion binding"/>
    <property type="evidence" value="ECO:0007669"/>
    <property type="project" value="UniProtKB-KW"/>
</dbReference>
<dbReference type="Proteomes" id="UP000547209">
    <property type="component" value="Unassembled WGS sequence"/>
</dbReference>
<dbReference type="InterPro" id="IPR004843">
    <property type="entry name" value="Calcineurin-like_PHP"/>
</dbReference>
<keyword evidence="3" id="KW-0408">Iron</keyword>
<organism evidence="6 7">
    <name type="scientific">Cohnella nanjingensis</name>
    <dbReference type="NCBI Taxonomy" id="1387779"/>
    <lineage>
        <taxon>Bacteria</taxon>
        <taxon>Bacillati</taxon>
        <taxon>Bacillota</taxon>
        <taxon>Bacilli</taxon>
        <taxon>Bacillales</taxon>
        <taxon>Paenibacillaceae</taxon>
        <taxon>Cohnella</taxon>
    </lineage>
</organism>
<evidence type="ECO:0000313" key="6">
    <source>
        <dbReference type="EMBL" id="MBB6670713.1"/>
    </source>
</evidence>
<proteinExistence type="inferred from homology"/>
<dbReference type="Gene3D" id="3.60.21.10">
    <property type="match status" value="1"/>
</dbReference>
<keyword evidence="2" id="KW-0378">Hydrolase</keyword>